<organism evidence="2 3">
    <name type="scientific">Dryococelus australis</name>
    <dbReference type="NCBI Taxonomy" id="614101"/>
    <lineage>
        <taxon>Eukaryota</taxon>
        <taxon>Metazoa</taxon>
        <taxon>Ecdysozoa</taxon>
        <taxon>Arthropoda</taxon>
        <taxon>Hexapoda</taxon>
        <taxon>Insecta</taxon>
        <taxon>Pterygota</taxon>
        <taxon>Neoptera</taxon>
        <taxon>Polyneoptera</taxon>
        <taxon>Phasmatodea</taxon>
        <taxon>Verophasmatodea</taxon>
        <taxon>Anareolatae</taxon>
        <taxon>Phasmatidae</taxon>
        <taxon>Eurycanthinae</taxon>
        <taxon>Dryococelus</taxon>
    </lineage>
</organism>
<dbReference type="Proteomes" id="UP001159363">
    <property type="component" value="Chromosome 3"/>
</dbReference>
<dbReference type="EMBL" id="JARBHB010000003">
    <property type="protein sequence ID" value="KAJ8891394.1"/>
    <property type="molecule type" value="Genomic_DNA"/>
</dbReference>
<comment type="caution">
    <text evidence="2">The sequence shown here is derived from an EMBL/GenBank/DDBJ whole genome shotgun (WGS) entry which is preliminary data.</text>
</comment>
<gene>
    <name evidence="2" type="ORF">PR048_010910</name>
</gene>
<reference evidence="2 3" key="1">
    <citation type="submission" date="2023-02" db="EMBL/GenBank/DDBJ databases">
        <title>LHISI_Scaffold_Assembly.</title>
        <authorList>
            <person name="Stuart O.P."/>
            <person name="Cleave R."/>
            <person name="Magrath M.J.L."/>
            <person name="Mikheyev A.S."/>
        </authorList>
    </citation>
    <scope>NUCLEOTIDE SEQUENCE [LARGE SCALE GENOMIC DNA]</scope>
    <source>
        <strain evidence="2">Daus_M_001</strain>
        <tissue evidence="2">Leg muscle</tissue>
    </source>
</reference>
<protein>
    <submittedName>
        <fullName evidence="2">Uncharacterized protein</fullName>
    </submittedName>
</protein>
<keyword evidence="3" id="KW-1185">Reference proteome</keyword>
<name>A0ABQ9I407_9NEOP</name>
<sequence>MELDGNERAGKQEILEKTRRPAASSGTVPTCENPARGHDGLVVRLLASHHGDPGSAPGGVASGLQHLGNVVKVAVERQLFSGCSRFPALAYDRLSIYR</sequence>
<evidence type="ECO:0000313" key="3">
    <source>
        <dbReference type="Proteomes" id="UP001159363"/>
    </source>
</evidence>
<proteinExistence type="predicted"/>
<feature type="region of interest" description="Disordered" evidence="1">
    <location>
        <begin position="1"/>
        <end position="36"/>
    </location>
</feature>
<accession>A0ABQ9I407</accession>
<evidence type="ECO:0000313" key="2">
    <source>
        <dbReference type="EMBL" id="KAJ8891394.1"/>
    </source>
</evidence>
<evidence type="ECO:0000256" key="1">
    <source>
        <dbReference type="SAM" id="MobiDB-lite"/>
    </source>
</evidence>
<feature type="compositionally biased region" description="Basic and acidic residues" evidence="1">
    <location>
        <begin position="1"/>
        <end position="19"/>
    </location>
</feature>